<protein>
    <recommendedName>
        <fullName evidence="3">MORN variant repeat protein</fullName>
    </recommendedName>
</protein>
<dbReference type="EMBL" id="CP001769">
    <property type="protein sequence ID" value="ADB41544.1"/>
    <property type="molecule type" value="Genomic_DNA"/>
</dbReference>
<sequence>MKVSLLTLTLLTFVIVHTDAQKTLPKPLQERRVRDTYVEEITYTNKRREVAIVRTFTPGGERITEEHYENFNQGIKHGLTRCWYPNGQMYWSSNFKHGQTHGPLLVYYPDGSLKRREYFKNEVSHKRECFDLLGEAQTCEAFAKPASFVGTDKEFLVSIQQKLDEAGYVPDNTTHIIGFQGVIQDNGQLTQLITLYTLPETDYLDREFTDKVKQALMQIPQWQSATIDDRPVSSAYVLALRLVGKEVHLSHLVDSSIHRSANQMFFRTPRKISTN</sequence>
<keyword evidence="2" id="KW-1185">Reference proteome</keyword>
<dbReference type="Proteomes" id="UP000002028">
    <property type="component" value="Chromosome"/>
</dbReference>
<name>D2QRW2_SPILD</name>
<dbReference type="Pfam" id="PF07661">
    <property type="entry name" value="MORN_2"/>
    <property type="match status" value="2"/>
</dbReference>
<dbReference type="eggNOG" id="COG2849">
    <property type="taxonomic scope" value="Bacteria"/>
</dbReference>
<dbReference type="Gene3D" id="2.20.110.10">
    <property type="entry name" value="Histone H3 K4-specific methyltransferase SET7/9 N-terminal domain"/>
    <property type="match status" value="1"/>
</dbReference>
<evidence type="ECO:0000313" key="2">
    <source>
        <dbReference type="Proteomes" id="UP000002028"/>
    </source>
</evidence>
<accession>D2QRW2</accession>
<dbReference type="RefSeq" id="WP_012930040.1">
    <property type="nucleotide sequence ID" value="NC_013730.1"/>
</dbReference>
<dbReference type="SUPFAM" id="SSF82185">
    <property type="entry name" value="Histone H3 K4-specific methyltransferase SET7/9 N-terminal domain"/>
    <property type="match status" value="1"/>
</dbReference>
<evidence type="ECO:0000313" key="1">
    <source>
        <dbReference type="EMBL" id="ADB41544.1"/>
    </source>
</evidence>
<proteinExistence type="predicted"/>
<dbReference type="KEGG" id="sli:Slin_5579"/>
<dbReference type="AlphaFoldDB" id="D2QRW2"/>
<dbReference type="HOGENOM" id="CLU_1033451_0_0_10"/>
<reference evidence="1 2" key="1">
    <citation type="journal article" date="2010" name="Stand. Genomic Sci.">
        <title>Complete genome sequence of Spirosoma linguale type strain (1).</title>
        <authorList>
            <person name="Lail K."/>
            <person name="Sikorski J."/>
            <person name="Saunders E."/>
            <person name="Lapidus A."/>
            <person name="Glavina Del Rio T."/>
            <person name="Copeland A."/>
            <person name="Tice H."/>
            <person name="Cheng J.-F."/>
            <person name="Lucas S."/>
            <person name="Nolan M."/>
            <person name="Bruce D."/>
            <person name="Goodwin L."/>
            <person name="Pitluck S."/>
            <person name="Ivanova N."/>
            <person name="Mavromatis K."/>
            <person name="Ovchinnikova G."/>
            <person name="Pati A."/>
            <person name="Chen A."/>
            <person name="Palaniappan K."/>
            <person name="Land M."/>
            <person name="Hauser L."/>
            <person name="Chang Y.-J."/>
            <person name="Jeffries C.D."/>
            <person name="Chain P."/>
            <person name="Brettin T."/>
            <person name="Detter J.C."/>
            <person name="Schuetze A."/>
            <person name="Rohde M."/>
            <person name="Tindall B.J."/>
            <person name="Goeker M."/>
            <person name="Bristow J."/>
            <person name="Eisen J.A."/>
            <person name="Markowitz V."/>
            <person name="Hugenholtz P."/>
            <person name="Kyrpides N.C."/>
            <person name="Klenk H.-P."/>
            <person name="Chen F."/>
        </authorList>
    </citation>
    <scope>NUCLEOTIDE SEQUENCE [LARGE SCALE GENOMIC DNA]</scope>
    <source>
        <strain evidence="2">ATCC 33905 / DSM 74 / LMG 10896 / Claus 1</strain>
    </source>
</reference>
<dbReference type="InterPro" id="IPR011652">
    <property type="entry name" value="MORN_2"/>
</dbReference>
<evidence type="ECO:0008006" key="3">
    <source>
        <dbReference type="Google" id="ProtNLM"/>
    </source>
</evidence>
<organism evidence="1 2">
    <name type="scientific">Spirosoma linguale (strain ATCC 33905 / DSM 74 / LMG 10896 / Claus 1)</name>
    <dbReference type="NCBI Taxonomy" id="504472"/>
    <lineage>
        <taxon>Bacteria</taxon>
        <taxon>Pseudomonadati</taxon>
        <taxon>Bacteroidota</taxon>
        <taxon>Cytophagia</taxon>
        <taxon>Cytophagales</taxon>
        <taxon>Cytophagaceae</taxon>
        <taxon>Spirosoma</taxon>
    </lineage>
</organism>
<gene>
    <name evidence="1" type="ordered locus">Slin_5579</name>
</gene>